<keyword evidence="11" id="KW-0963">Cytoplasm</keyword>
<feature type="binding site" evidence="11">
    <location>
        <position position="40"/>
    </location>
    <ligand>
        <name>substrate</name>
    </ligand>
</feature>
<protein>
    <recommendedName>
        <fullName evidence="3 11">Shikimate kinase</fullName>
        <shortName evidence="11">SK</shortName>
        <ecNumber evidence="3 11">2.7.1.71</ecNumber>
    </recommendedName>
</protein>
<dbReference type="Proteomes" id="UP001207337">
    <property type="component" value="Unassembled WGS sequence"/>
</dbReference>
<evidence type="ECO:0000256" key="9">
    <source>
        <dbReference type="ARBA" id="ARBA00023141"/>
    </source>
</evidence>
<evidence type="ECO:0000256" key="2">
    <source>
        <dbReference type="ARBA" id="ARBA00006997"/>
    </source>
</evidence>
<dbReference type="EC" id="2.7.1.71" evidence="3 11"/>
<keyword evidence="13" id="KW-1185">Reference proteome</keyword>
<evidence type="ECO:0000256" key="4">
    <source>
        <dbReference type="ARBA" id="ARBA00022605"/>
    </source>
</evidence>
<comment type="catalytic activity">
    <reaction evidence="10 11">
        <text>shikimate + ATP = 3-phosphoshikimate + ADP + H(+)</text>
        <dbReference type="Rhea" id="RHEA:13121"/>
        <dbReference type="ChEBI" id="CHEBI:15378"/>
        <dbReference type="ChEBI" id="CHEBI:30616"/>
        <dbReference type="ChEBI" id="CHEBI:36208"/>
        <dbReference type="ChEBI" id="CHEBI:145989"/>
        <dbReference type="ChEBI" id="CHEBI:456216"/>
        <dbReference type="EC" id="2.7.1.71"/>
    </reaction>
</comment>
<dbReference type="HAMAP" id="MF_00109">
    <property type="entry name" value="Shikimate_kinase"/>
    <property type="match status" value="1"/>
</dbReference>
<evidence type="ECO:0000256" key="5">
    <source>
        <dbReference type="ARBA" id="ARBA00022679"/>
    </source>
</evidence>
<feature type="binding site" evidence="11">
    <location>
        <position position="22"/>
    </location>
    <ligand>
        <name>Mg(2+)</name>
        <dbReference type="ChEBI" id="CHEBI:18420"/>
    </ligand>
</feature>
<dbReference type="PROSITE" id="PS01128">
    <property type="entry name" value="SHIKIMATE_KINASE"/>
    <property type="match status" value="1"/>
</dbReference>
<evidence type="ECO:0000256" key="8">
    <source>
        <dbReference type="ARBA" id="ARBA00022840"/>
    </source>
</evidence>
<dbReference type="Gene3D" id="3.40.50.300">
    <property type="entry name" value="P-loop containing nucleotide triphosphate hydrolases"/>
    <property type="match status" value="1"/>
</dbReference>
<dbReference type="PRINTS" id="PR01100">
    <property type="entry name" value="SHIKIMTKNASE"/>
</dbReference>
<comment type="cofactor">
    <cofactor evidence="11">
        <name>Mg(2+)</name>
        <dbReference type="ChEBI" id="CHEBI:18420"/>
    </cofactor>
    <text evidence="11">Binds 1 Mg(2+) ion per subunit.</text>
</comment>
<proteinExistence type="inferred from homology"/>
<evidence type="ECO:0000256" key="11">
    <source>
        <dbReference type="HAMAP-Rule" id="MF_00109"/>
    </source>
</evidence>
<dbReference type="Pfam" id="PF01202">
    <property type="entry name" value="SKI"/>
    <property type="match status" value="1"/>
</dbReference>
<dbReference type="PANTHER" id="PTHR21087">
    <property type="entry name" value="SHIKIMATE KINASE"/>
    <property type="match status" value="1"/>
</dbReference>
<dbReference type="InterPro" id="IPR027417">
    <property type="entry name" value="P-loop_NTPase"/>
</dbReference>
<keyword evidence="11" id="KW-0479">Metal-binding</keyword>
<comment type="caution">
    <text evidence="11">Lacks conserved residue(s) required for the propagation of feature annotation.</text>
</comment>
<keyword evidence="6 11" id="KW-0547">Nucleotide-binding</keyword>
<comment type="pathway">
    <text evidence="1 11">Metabolic intermediate biosynthesis; chorismate biosynthesis; chorismate from D-erythrose 4-phosphate and phosphoenolpyruvate: step 5/7.</text>
</comment>
<comment type="subunit">
    <text evidence="11">Monomer.</text>
</comment>
<keyword evidence="4 11" id="KW-0028">Amino-acid biosynthesis</keyword>
<feature type="binding site" evidence="11">
    <location>
        <begin position="18"/>
        <end position="23"/>
    </location>
    <ligand>
        <name>ATP</name>
        <dbReference type="ChEBI" id="CHEBI:30616"/>
    </ligand>
</feature>
<feature type="binding site" evidence="11">
    <location>
        <position position="86"/>
    </location>
    <ligand>
        <name>substrate</name>
    </ligand>
</feature>
<keyword evidence="11" id="KW-0460">Magnesium</keyword>
<evidence type="ECO:0000256" key="10">
    <source>
        <dbReference type="ARBA" id="ARBA00048567"/>
    </source>
</evidence>
<evidence type="ECO:0000313" key="12">
    <source>
        <dbReference type="EMBL" id="MCW9711541.1"/>
    </source>
</evidence>
<evidence type="ECO:0000256" key="6">
    <source>
        <dbReference type="ARBA" id="ARBA00022741"/>
    </source>
</evidence>
<dbReference type="EMBL" id="JAJNDC010000001">
    <property type="protein sequence ID" value="MCW9711541.1"/>
    <property type="molecule type" value="Genomic_DNA"/>
</dbReference>
<dbReference type="SUPFAM" id="SSF52540">
    <property type="entry name" value="P-loop containing nucleoside triphosphate hydrolases"/>
    <property type="match status" value="1"/>
</dbReference>
<comment type="caution">
    <text evidence="12">The sequence shown here is derived from an EMBL/GenBank/DDBJ whole genome shotgun (WGS) entry which is preliminary data.</text>
</comment>
<gene>
    <name evidence="11" type="primary">aroK</name>
    <name evidence="12" type="ORF">LQ318_01375</name>
</gene>
<accession>A0ABT3PUM5</accession>
<keyword evidence="5 11" id="KW-0808">Transferase</keyword>
<keyword evidence="7 11" id="KW-0418">Kinase</keyword>
<dbReference type="CDD" id="cd00464">
    <property type="entry name" value="SK"/>
    <property type="match status" value="1"/>
</dbReference>
<keyword evidence="9 11" id="KW-0057">Aromatic amino acid biosynthesis</keyword>
<comment type="function">
    <text evidence="11">Catalyzes the specific phosphorylation of the 3-hydroxyl group of shikimic acid using ATP as a cosubstrate.</text>
</comment>
<reference evidence="12 13" key="1">
    <citation type="submission" date="2021-11" db="EMBL/GenBank/DDBJ databases">
        <title>Aliifidinibius sp. nov., a new bacterium isolated from saline soil.</title>
        <authorList>
            <person name="Galisteo C."/>
            <person name="De La Haba R."/>
            <person name="Sanchez-Porro C."/>
            <person name="Ventosa A."/>
        </authorList>
    </citation>
    <scope>NUCLEOTIDE SEQUENCE [LARGE SCALE GENOMIC DNA]</scope>
    <source>
        <strain evidence="12 13">KACC 190600</strain>
    </source>
</reference>
<evidence type="ECO:0000256" key="1">
    <source>
        <dbReference type="ARBA" id="ARBA00004842"/>
    </source>
</evidence>
<organism evidence="12 13">
    <name type="scientific">Fodinibius salicampi</name>
    <dbReference type="NCBI Taxonomy" id="1920655"/>
    <lineage>
        <taxon>Bacteria</taxon>
        <taxon>Pseudomonadati</taxon>
        <taxon>Balneolota</taxon>
        <taxon>Balneolia</taxon>
        <taxon>Balneolales</taxon>
        <taxon>Balneolaceae</taxon>
        <taxon>Fodinibius</taxon>
    </lineage>
</organism>
<dbReference type="InterPro" id="IPR023000">
    <property type="entry name" value="Shikimate_kinase_CS"/>
</dbReference>
<dbReference type="InterPro" id="IPR000623">
    <property type="entry name" value="Shikimate_kinase/TSH1"/>
</dbReference>
<evidence type="ECO:0000256" key="7">
    <source>
        <dbReference type="ARBA" id="ARBA00022777"/>
    </source>
</evidence>
<dbReference type="InterPro" id="IPR031322">
    <property type="entry name" value="Shikimate/glucono_kinase"/>
</dbReference>
<comment type="similarity">
    <text evidence="2 11">Belongs to the shikimate kinase family.</text>
</comment>
<evidence type="ECO:0000256" key="3">
    <source>
        <dbReference type="ARBA" id="ARBA00012154"/>
    </source>
</evidence>
<keyword evidence="8 11" id="KW-0067">ATP-binding</keyword>
<sequence length="186" mass="21120">MMKHLSDGTNIFLSGFMGTGKSTIGRLLADKLECSFMDLDDYVEKKEGKSIPDIFEESGEKGFRDLEKQVLLEVCKEFEGVVALGGGSLQNQHLVDHLKLNGILVFLKTPFPIILDRICKDVNRPLLLDEEGNPKDREKLRRELKLLYEKRLPLYEQAPIILKTGGDKTPEEEVEILINKIRNHVA</sequence>
<dbReference type="PANTHER" id="PTHR21087:SF16">
    <property type="entry name" value="SHIKIMATE KINASE 1, CHLOROPLASTIC"/>
    <property type="match status" value="1"/>
</dbReference>
<name>A0ABT3PUM5_9BACT</name>
<comment type="subcellular location">
    <subcellularLocation>
        <location evidence="11">Cytoplasm</location>
    </subcellularLocation>
</comment>
<feature type="binding site" evidence="11">
    <location>
        <position position="64"/>
    </location>
    <ligand>
        <name>substrate</name>
    </ligand>
</feature>
<feature type="binding site" evidence="11">
    <location>
        <position position="151"/>
    </location>
    <ligand>
        <name>substrate</name>
    </ligand>
</feature>
<dbReference type="RefSeq" id="WP_265786840.1">
    <property type="nucleotide sequence ID" value="NZ_BAABRS010000001.1"/>
</dbReference>
<dbReference type="GO" id="GO:0016301">
    <property type="term" value="F:kinase activity"/>
    <property type="evidence" value="ECO:0007669"/>
    <property type="project" value="UniProtKB-KW"/>
</dbReference>
<evidence type="ECO:0000313" key="13">
    <source>
        <dbReference type="Proteomes" id="UP001207337"/>
    </source>
</evidence>
<feature type="binding site" evidence="11">
    <location>
        <position position="124"/>
    </location>
    <ligand>
        <name>ATP</name>
        <dbReference type="ChEBI" id="CHEBI:30616"/>
    </ligand>
</feature>